<feature type="region of interest" description="Disordered" evidence="1">
    <location>
        <begin position="182"/>
        <end position="201"/>
    </location>
</feature>
<comment type="caution">
    <text evidence="2">The sequence shown here is derived from an EMBL/GenBank/DDBJ whole genome shotgun (WGS) entry which is preliminary data.</text>
</comment>
<gene>
    <name evidence="2" type="ORF">F4554_003763</name>
</gene>
<dbReference type="Proteomes" id="UP000579605">
    <property type="component" value="Unassembled WGS sequence"/>
</dbReference>
<dbReference type="AlphaFoldDB" id="A0A852ZG31"/>
<feature type="compositionally biased region" description="Basic and acidic residues" evidence="1">
    <location>
        <begin position="285"/>
        <end position="294"/>
    </location>
</feature>
<keyword evidence="3" id="KW-1185">Reference proteome</keyword>
<evidence type="ECO:0000313" key="2">
    <source>
        <dbReference type="EMBL" id="NYH91125.1"/>
    </source>
</evidence>
<reference evidence="2 3" key="1">
    <citation type="submission" date="2020-07" db="EMBL/GenBank/DDBJ databases">
        <title>Sequencing the genomes of 1000 actinobacteria strains.</title>
        <authorList>
            <person name="Klenk H.-P."/>
        </authorList>
    </citation>
    <scope>NUCLEOTIDE SEQUENCE [LARGE SCALE GENOMIC DNA]</scope>
    <source>
        <strain evidence="2 3">DSM 18448</strain>
    </source>
</reference>
<proteinExistence type="predicted"/>
<feature type="compositionally biased region" description="Low complexity" evidence="1">
    <location>
        <begin position="95"/>
        <end position="110"/>
    </location>
</feature>
<organism evidence="2 3">
    <name type="scientific">Actinopolymorpha rutila</name>
    <dbReference type="NCBI Taxonomy" id="446787"/>
    <lineage>
        <taxon>Bacteria</taxon>
        <taxon>Bacillati</taxon>
        <taxon>Actinomycetota</taxon>
        <taxon>Actinomycetes</taxon>
        <taxon>Propionibacteriales</taxon>
        <taxon>Actinopolymorphaceae</taxon>
        <taxon>Actinopolymorpha</taxon>
    </lineage>
</organism>
<name>A0A852ZG31_9ACTN</name>
<dbReference type="EMBL" id="JACBZH010000001">
    <property type="protein sequence ID" value="NYH91125.1"/>
    <property type="molecule type" value="Genomic_DNA"/>
</dbReference>
<accession>A0A852ZG31</accession>
<evidence type="ECO:0000256" key="1">
    <source>
        <dbReference type="SAM" id="MobiDB-lite"/>
    </source>
</evidence>
<feature type="region of interest" description="Disordered" evidence="1">
    <location>
        <begin position="70"/>
        <end position="146"/>
    </location>
</feature>
<sequence length="322" mass="34664">MVRNHNHVHALEQAAIAATTAPPHRRKQCIPPGPAARAAATILCGQHATASTHGSDVVVDLAAYSAPVAARTSVPRPPSRGPNTPHRRGKPLIQPQPRADQHPQQPAQPASTNSSMRPPGNAESAHRRRSPCPPCLRPPPAKAHRHRLAGTAPTGHRGLRHPSPWAGRSATVRLPAHPSYLRSRAGQSLQANQGDSQPVPSSACAISVETDHEPLGWSSRRKVVGAEEVRPAGEPRTVSRRVYLTPGRRDHGVGRSSPGGPPLASYWCERPRCYGPRRHLRREIPLRPGRENRNPVDFPYTDTTPIPGTGPPGGRSPLCQPL</sequence>
<feature type="region of interest" description="Disordered" evidence="1">
    <location>
        <begin position="285"/>
        <end position="322"/>
    </location>
</feature>
<feature type="region of interest" description="Disordered" evidence="1">
    <location>
        <begin position="151"/>
        <end position="170"/>
    </location>
</feature>
<feature type="compositionally biased region" description="Polar residues" evidence="1">
    <location>
        <begin position="185"/>
        <end position="200"/>
    </location>
</feature>
<evidence type="ECO:0000313" key="3">
    <source>
        <dbReference type="Proteomes" id="UP000579605"/>
    </source>
</evidence>
<feature type="compositionally biased region" description="Pro residues" evidence="1">
    <location>
        <begin position="131"/>
        <end position="141"/>
    </location>
</feature>
<protein>
    <submittedName>
        <fullName evidence="2">Uncharacterized protein</fullName>
    </submittedName>
</protein>